<accession>A0A2G2Y1W0</accession>
<keyword evidence="5" id="KW-0325">Glycoprotein</keyword>
<evidence type="ECO:0000256" key="1">
    <source>
        <dbReference type="ARBA" id="ARBA00004609"/>
    </source>
</evidence>
<dbReference type="InterPro" id="IPR006918">
    <property type="entry name" value="COBRA_pln"/>
</dbReference>
<dbReference type="GO" id="GO:0010215">
    <property type="term" value="P:cellulose microfibril organization"/>
    <property type="evidence" value="ECO:0007669"/>
    <property type="project" value="InterPro"/>
</dbReference>
<comment type="similarity">
    <text evidence="2">Belongs to the COBRA family.</text>
</comment>
<keyword evidence="7" id="KW-1133">Transmembrane helix</keyword>
<evidence type="ECO:0000259" key="8">
    <source>
        <dbReference type="Pfam" id="PF25079"/>
    </source>
</evidence>
<dbReference type="Proteomes" id="UP000222542">
    <property type="component" value="Unassembled WGS sequence"/>
</dbReference>
<evidence type="ECO:0000256" key="3">
    <source>
        <dbReference type="ARBA" id="ARBA00022622"/>
    </source>
</evidence>
<comment type="caution">
    <text evidence="9">The sequence shown here is derived from an EMBL/GenBank/DDBJ whole genome shotgun (WGS) entry which is preliminary data.</text>
</comment>
<dbReference type="STRING" id="4072.A0A2G2Y1W0"/>
<keyword evidence="6" id="KW-0449">Lipoprotein</keyword>
<dbReference type="GO" id="GO:0005886">
    <property type="term" value="C:plasma membrane"/>
    <property type="evidence" value="ECO:0007669"/>
    <property type="project" value="UniProtKB-SubCell"/>
</dbReference>
<protein>
    <submittedName>
        <fullName evidence="9">COBRA-like protein 7</fullName>
    </submittedName>
</protein>
<feature type="transmembrane region" description="Helical" evidence="7">
    <location>
        <begin position="113"/>
        <end position="133"/>
    </location>
</feature>
<keyword evidence="3" id="KW-0336">GPI-anchor</keyword>
<reference evidence="9 10" key="1">
    <citation type="journal article" date="2014" name="Nat. Genet.">
        <title>Genome sequence of the hot pepper provides insights into the evolution of pungency in Capsicum species.</title>
        <authorList>
            <person name="Kim S."/>
            <person name="Park M."/>
            <person name="Yeom S.I."/>
            <person name="Kim Y.M."/>
            <person name="Lee J.M."/>
            <person name="Lee H.A."/>
            <person name="Seo E."/>
            <person name="Choi J."/>
            <person name="Cheong K."/>
            <person name="Kim K.T."/>
            <person name="Jung K."/>
            <person name="Lee G.W."/>
            <person name="Oh S.K."/>
            <person name="Bae C."/>
            <person name="Kim S.B."/>
            <person name="Lee H.Y."/>
            <person name="Kim S.Y."/>
            <person name="Kim M.S."/>
            <person name="Kang B.C."/>
            <person name="Jo Y.D."/>
            <person name="Yang H.B."/>
            <person name="Jeong H.J."/>
            <person name="Kang W.H."/>
            <person name="Kwon J.K."/>
            <person name="Shin C."/>
            <person name="Lim J.Y."/>
            <person name="Park J.H."/>
            <person name="Huh J.H."/>
            <person name="Kim J.S."/>
            <person name="Kim B.D."/>
            <person name="Cohen O."/>
            <person name="Paran I."/>
            <person name="Suh M.C."/>
            <person name="Lee S.B."/>
            <person name="Kim Y.K."/>
            <person name="Shin Y."/>
            <person name="Noh S.J."/>
            <person name="Park J."/>
            <person name="Seo Y.S."/>
            <person name="Kwon S.Y."/>
            <person name="Kim H.A."/>
            <person name="Park J.M."/>
            <person name="Kim H.J."/>
            <person name="Choi S.B."/>
            <person name="Bosland P.W."/>
            <person name="Reeves G."/>
            <person name="Jo S.H."/>
            <person name="Lee B.W."/>
            <person name="Cho H.T."/>
            <person name="Choi H.S."/>
            <person name="Lee M.S."/>
            <person name="Yu Y."/>
            <person name="Do Choi Y."/>
            <person name="Park B.S."/>
            <person name="van Deynze A."/>
            <person name="Ashrafi H."/>
            <person name="Hill T."/>
            <person name="Kim W.T."/>
            <person name="Pai H.S."/>
            <person name="Ahn H.K."/>
            <person name="Yeam I."/>
            <person name="Giovannoni J.J."/>
            <person name="Rose J.K."/>
            <person name="Sorensen I."/>
            <person name="Lee S.J."/>
            <person name="Kim R.W."/>
            <person name="Choi I.Y."/>
            <person name="Choi B.S."/>
            <person name="Lim J.S."/>
            <person name="Lee Y.H."/>
            <person name="Choi D."/>
        </authorList>
    </citation>
    <scope>NUCLEOTIDE SEQUENCE [LARGE SCALE GENOMIC DNA]</scope>
    <source>
        <strain evidence="10">cv. CM334</strain>
    </source>
</reference>
<evidence type="ECO:0000313" key="10">
    <source>
        <dbReference type="Proteomes" id="UP000222542"/>
    </source>
</evidence>
<keyword evidence="4" id="KW-0732">Signal</keyword>
<reference evidence="9 10" key="2">
    <citation type="journal article" date="2017" name="Genome Biol.">
        <title>New reference genome sequences of hot pepper reveal the massive evolution of plant disease-resistance genes by retroduplication.</title>
        <authorList>
            <person name="Kim S."/>
            <person name="Park J."/>
            <person name="Yeom S.I."/>
            <person name="Kim Y.M."/>
            <person name="Seo E."/>
            <person name="Kim K.T."/>
            <person name="Kim M.S."/>
            <person name="Lee J.M."/>
            <person name="Cheong K."/>
            <person name="Shin H.S."/>
            <person name="Kim S.B."/>
            <person name="Han K."/>
            <person name="Lee J."/>
            <person name="Park M."/>
            <person name="Lee H.A."/>
            <person name="Lee H.Y."/>
            <person name="Lee Y."/>
            <person name="Oh S."/>
            <person name="Lee J.H."/>
            <person name="Choi E."/>
            <person name="Choi E."/>
            <person name="Lee S.E."/>
            <person name="Jeon J."/>
            <person name="Kim H."/>
            <person name="Choi G."/>
            <person name="Song H."/>
            <person name="Lee J."/>
            <person name="Lee S.C."/>
            <person name="Kwon J.K."/>
            <person name="Lee H.Y."/>
            <person name="Koo N."/>
            <person name="Hong Y."/>
            <person name="Kim R.W."/>
            <person name="Kang W.H."/>
            <person name="Huh J.H."/>
            <person name="Kang B.C."/>
            <person name="Yang T.J."/>
            <person name="Lee Y.H."/>
            <person name="Bennetzen J.L."/>
            <person name="Choi D."/>
        </authorList>
    </citation>
    <scope>NUCLEOTIDE SEQUENCE [LARGE SCALE GENOMIC DNA]</scope>
    <source>
        <strain evidence="10">cv. CM334</strain>
    </source>
</reference>
<feature type="domain" description="COBRA C-terminal" evidence="8">
    <location>
        <begin position="1"/>
        <end position="105"/>
    </location>
</feature>
<dbReference type="InterPro" id="IPR056900">
    <property type="entry name" value="COB_C"/>
</dbReference>
<evidence type="ECO:0000256" key="6">
    <source>
        <dbReference type="ARBA" id="ARBA00023288"/>
    </source>
</evidence>
<organism evidence="9 10">
    <name type="scientific">Capsicum annuum</name>
    <name type="common">Capsicum pepper</name>
    <dbReference type="NCBI Taxonomy" id="4072"/>
    <lineage>
        <taxon>Eukaryota</taxon>
        <taxon>Viridiplantae</taxon>
        <taxon>Streptophyta</taxon>
        <taxon>Embryophyta</taxon>
        <taxon>Tracheophyta</taxon>
        <taxon>Spermatophyta</taxon>
        <taxon>Magnoliopsida</taxon>
        <taxon>eudicotyledons</taxon>
        <taxon>Gunneridae</taxon>
        <taxon>Pentapetalae</taxon>
        <taxon>asterids</taxon>
        <taxon>lamiids</taxon>
        <taxon>Solanales</taxon>
        <taxon>Solanaceae</taxon>
        <taxon>Solanoideae</taxon>
        <taxon>Capsiceae</taxon>
        <taxon>Capsicum</taxon>
    </lineage>
</organism>
<evidence type="ECO:0000256" key="5">
    <source>
        <dbReference type="ARBA" id="ARBA00023180"/>
    </source>
</evidence>
<keyword evidence="7" id="KW-0472">Membrane</keyword>
<name>A0A2G2Y1W0_CAPAN</name>
<evidence type="ECO:0000256" key="7">
    <source>
        <dbReference type="SAM" id="Phobius"/>
    </source>
</evidence>
<evidence type="ECO:0000313" key="9">
    <source>
        <dbReference type="EMBL" id="PHT63735.1"/>
    </source>
</evidence>
<evidence type="ECO:0000256" key="2">
    <source>
        <dbReference type="ARBA" id="ARBA00005507"/>
    </source>
</evidence>
<dbReference type="Pfam" id="PF25079">
    <property type="entry name" value="COB_C"/>
    <property type="match status" value="1"/>
</dbReference>
<gene>
    <name evidence="9" type="ORF">T459_32421</name>
</gene>
<dbReference type="AlphaFoldDB" id="A0A2G2Y1W0"/>
<keyword evidence="7" id="KW-0812">Transmembrane</keyword>
<dbReference type="PANTHER" id="PTHR31673">
    <property type="entry name" value="PROTEIN COBRA"/>
    <property type="match status" value="1"/>
</dbReference>
<comment type="subcellular location">
    <subcellularLocation>
        <location evidence="1">Cell membrane</location>
        <topology evidence="1">Lipid-anchor</topology>
        <topology evidence="1">GPI-anchor</topology>
    </subcellularLocation>
</comment>
<dbReference type="Gramene" id="PHT63735">
    <property type="protein sequence ID" value="PHT63735"/>
    <property type="gene ID" value="T459_32421"/>
</dbReference>
<dbReference type="EMBL" id="AYRZ02000025">
    <property type="protein sequence ID" value="PHT63735.1"/>
    <property type="molecule type" value="Genomic_DNA"/>
</dbReference>
<dbReference type="PANTHER" id="PTHR31673:SF30">
    <property type="entry name" value="COBRA-LIKE PROTEIN 6"/>
    <property type="match status" value="1"/>
</dbReference>
<sequence length="134" mass="15751">MTIRNFNYVRNYSQWNLVVLHPNLRIVTQVFSFNYKPLDQQRRIQNFKFYYNDMLLQAGESGVVQSELLLHKDTGIFSFKEGWMFPRRISFNGHECVVPPSDEYPMLPNTSQFLAPSILTIIVFSLLLILAIFL</sequence>
<evidence type="ECO:0000256" key="4">
    <source>
        <dbReference type="ARBA" id="ARBA00022729"/>
    </source>
</evidence>
<dbReference type="GO" id="GO:0098552">
    <property type="term" value="C:side of membrane"/>
    <property type="evidence" value="ECO:0007669"/>
    <property type="project" value="UniProtKB-KW"/>
</dbReference>
<keyword evidence="10" id="KW-1185">Reference proteome</keyword>
<proteinExistence type="inferred from homology"/>